<evidence type="ECO:0000313" key="1">
    <source>
        <dbReference type="EMBL" id="EOW83893.1"/>
    </source>
</evidence>
<dbReference type="EMBL" id="ASWJ01000006">
    <property type="protein sequence ID" value="EOW83893.1"/>
    <property type="molecule type" value="Genomic_DNA"/>
</dbReference>
<evidence type="ECO:0000313" key="2">
    <source>
        <dbReference type="Proteomes" id="UP000014113"/>
    </source>
</evidence>
<dbReference type="eggNOG" id="ENOG5032UKK">
    <property type="taxonomic scope" value="Bacteria"/>
</dbReference>
<comment type="caution">
    <text evidence="1">The sequence shown here is derived from an EMBL/GenBank/DDBJ whole genome shotgun (WGS) entry which is preliminary data.</text>
</comment>
<sequence>MNWQGIDEKEFTRYQTWVNRQGNYCGSYAAAVLLAYYQDQHDPAIIPSYLRSVGSQQEQALVALLKLIIQPFGFPTLPIELSMGLNRYFRRFAPGFRVRQTSIGAWQRVKKRLATKQPLIVGLSKKKGSTYGNHWVVAYAYAMDEKGEYYIKAHDLWGNSAAIIPVKWLSGTVSFPPIAQ</sequence>
<dbReference type="AlphaFoldDB" id="S0KIG0"/>
<accession>S0KIG0</accession>
<evidence type="ECO:0008006" key="3">
    <source>
        <dbReference type="Google" id="ProtNLM"/>
    </source>
</evidence>
<dbReference type="Proteomes" id="UP000014113">
    <property type="component" value="Unassembled WGS sequence"/>
</dbReference>
<proteinExistence type="predicted"/>
<dbReference type="RefSeq" id="WP_016183806.1">
    <property type="nucleotide sequence ID" value="NZ_JXKI01000042.1"/>
</dbReference>
<organism evidence="1 2">
    <name type="scientific">Enterococcus columbae DSM 7374 = ATCC 51263</name>
    <dbReference type="NCBI Taxonomy" id="1121865"/>
    <lineage>
        <taxon>Bacteria</taxon>
        <taxon>Bacillati</taxon>
        <taxon>Bacillota</taxon>
        <taxon>Bacilli</taxon>
        <taxon>Lactobacillales</taxon>
        <taxon>Enterococcaceae</taxon>
        <taxon>Enterococcus</taxon>
    </lineage>
</organism>
<dbReference type="PATRIC" id="fig|1121865.3.peg.1640"/>
<keyword evidence="2" id="KW-1185">Reference proteome</keyword>
<dbReference type="STRING" id="1121865.OMW_01697"/>
<reference evidence="1 2" key="1">
    <citation type="submission" date="2013-03" db="EMBL/GenBank/DDBJ databases">
        <title>The Genome Sequence of Enterococcus columbae ATCC_51263 (PacBio/Illumina hybrid assembly).</title>
        <authorList>
            <consortium name="The Broad Institute Genomics Platform"/>
            <consortium name="The Broad Institute Genome Sequencing Center for Infectious Disease"/>
            <person name="Earl A."/>
            <person name="Russ C."/>
            <person name="Gilmore M."/>
            <person name="Surin D."/>
            <person name="Walker B."/>
            <person name="Young S."/>
            <person name="Zeng Q."/>
            <person name="Gargeya S."/>
            <person name="Fitzgerald M."/>
            <person name="Haas B."/>
            <person name="Abouelleil A."/>
            <person name="Allen A.W."/>
            <person name="Alvarado L."/>
            <person name="Arachchi H.M."/>
            <person name="Berlin A.M."/>
            <person name="Chapman S.B."/>
            <person name="Gainer-Dewar J."/>
            <person name="Goldberg J."/>
            <person name="Griggs A."/>
            <person name="Gujja S."/>
            <person name="Hansen M."/>
            <person name="Howarth C."/>
            <person name="Imamovic A."/>
            <person name="Ireland A."/>
            <person name="Larimer J."/>
            <person name="McCowan C."/>
            <person name="Murphy C."/>
            <person name="Pearson M."/>
            <person name="Poon T.W."/>
            <person name="Priest M."/>
            <person name="Roberts A."/>
            <person name="Saif S."/>
            <person name="Shea T."/>
            <person name="Sisk P."/>
            <person name="Sykes S."/>
            <person name="Wortman J."/>
            <person name="Nusbaum C."/>
            <person name="Birren B."/>
        </authorList>
    </citation>
    <scope>NUCLEOTIDE SEQUENCE [LARGE SCALE GENOMIC DNA]</scope>
    <source>
        <strain evidence="1 2">ATCC 51263</strain>
    </source>
</reference>
<dbReference type="OrthoDB" id="2155895at2"/>
<gene>
    <name evidence="1" type="ORF">I568_01340</name>
</gene>
<protein>
    <recommendedName>
        <fullName evidence="3">Peptidase C39-like domain-containing protein</fullName>
    </recommendedName>
</protein>
<name>S0KIG0_9ENTE</name>